<dbReference type="RefSeq" id="WP_005010763.1">
    <property type="nucleotide sequence ID" value="NZ_HG422173.1"/>
</dbReference>
<name>M1Z177_NITG3</name>
<organism evidence="2 3">
    <name type="scientific">Nitrospina gracilis (strain 3/211)</name>
    <dbReference type="NCBI Taxonomy" id="1266370"/>
    <lineage>
        <taxon>Bacteria</taxon>
        <taxon>Pseudomonadati</taxon>
        <taxon>Nitrospinota/Tectimicrobiota group</taxon>
        <taxon>Nitrospinota</taxon>
        <taxon>Nitrospinia</taxon>
        <taxon>Nitrospinales</taxon>
        <taxon>Nitrospinaceae</taxon>
        <taxon>Nitrospina</taxon>
    </lineage>
</organism>
<reference evidence="2 3" key="1">
    <citation type="journal article" date="2013" name="Front. Microbiol.">
        <title>The genome of Nitrospina gracilis illuminates the metabolism and evolution of the major marine nitrite oxidizer.</title>
        <authorList>
            <person name="Luecker S."/>
            <person name="Nowka B."/>
            <person name="Rattei T."/>
            <person name="Spieck E."/>
            <person name="and Daims H."/>
        </authorList>
    </citation>
    <scope>NUCLEOTIDE SEQUENCE [LARGE SCALE GENOMIC DNA]</scope>
    <source>
        <strain evidence="2 3">3/211</strain>
    </source>
</reference>
<keyword evidence="1" id="KW-0812">Transmembrane</keyword>
<dbReference type="STRING" id="1266370.NITGR_780025"/>
<dbReference type="HOGENOM" id="CLU_2955888_0_0_0"/>
<gene>
    <name evidence="2" type="ORF">NITGR_780025</name>
</gene>
<evidence type="ECO:0000256" key="1">
    <source>
        <dbReference type="SAM" id="Phobius"/>
    </source>
</evidence>
<evidence type="ECO:0000313" key="2">
    <source>
        <dbReference type="EMBL" id="CCQ91721.1"/>
    </source>
</evidence>
<protein>
    <submittedName>
        <fullName evidence="2">Uncharacterized protein</fullName>
    </submittedName>
</protein>
<proteinExistence type="predicted"/>
<dbReference type="InParanoid" id="M1Z177"/>
<evidence type="ECO:0000313" key="3">
    <source>
        <dbReference type="Proteomes" id="UP000011704"/>
    </source>
</evidence>
<dbReference type="Proteomes" id="UP000011704">
    <property type="component" value="Unassembled WGS sequence"/>
</dbReference>
<keyword evidence="1" id="KW-1133">Transmembrane helix</keyword>
<dbReference type="EMBL" id="CAQJ01000086">
    <property type="protein sequence ID" value="CCQ91721.1"/>
    <property type="molecule type" value="Genomic_DNA"/>
</dbReference>
<feature type="transmembrane region" description="Helical" evidence="1">
    <location>
        <begin position="6"/>
        <end position="25"/>
    </location>
</feature>
<dbReference type="AlphaFoldDB" id="M1Z177"/>
<accession>M1Z177</accession>
<comment type="caution">
    <text evidence="2">The sequence shown here is derived from an EMBL/GenBank/DDBJ whole genome shotgun (WGS) entry which is preliminary data.</text>
</comment>
<sequence length="59" mass="6820">MRFGLPEYLLLLMGLAFLIGFFIWSGNRKREQAARFASSSLLGRLVPPRARKKQRKKTP</sequence>
<keyword evidence="1" id="KW-0472">Membrane</keyword>
<keyword evidence="3" id="KW-1185">Reference proteome</keyword>